<dbReference type="NCBIfam" id="TIGR03361">
    <property type="entry name" value="VI_Rhs_Vgr"/>
    <property type="match status" value="1"/>
</dbReference>
<dbReference type="InterPro" id="IPR006533">
    <property type="entry name" value="T6SS_Vgr_RhsGE"/>
</dbReference>
<feature type="domain" description="Gp5/Type VI secretion system Vgr protein OB-fold" evidence="2">
    <location>
        <begin position="379"/>
        <end position="446"/>
    </location>
</feature>
<dbReference type="SUPFAM" id="SSF69255">
    <property type="entry name" value="gp5 N-terminal domain-like"/>
    <property type="match status" value="1"/>
</dbReference>
<dbReference type="RefSeq" id="WP_169624637.1">
    <property type="nucleotide sequence ID" value="NZ_JABBNT010000002.1"/>
</dbReference>
<dbReference type="InterPro" id="IPR017847">
    <property type="entry name" value="T6SS_RhsGE_Vgr_subset"/>
</dbReference>
<dbReference type="Gene3D" id="3.55.50.10">
    <property type="entry name" value="Baseplate protein-like domains"/>
    <property type="match status" value="1"/>
</dbReference>
<dbReference type="SUPFAM" id="SSF69349">
    <property type="entry name" value="Phage fibre proteins"/>
    <property type="match status" value="1"/>
</dbReference>
<dbReference type="Gene3D" id="2.40.50.230">
    <property type="entry name" value="Gp5 N-terminal domain"/>
    <property type="match status" value="1"/>
</dbReference>
<dbReference type="AlphaFoldDB" id="A0A7Y0HFX7"/>
<dbReference type="NCBIfam" id="TIGR01646">
    <property type="entry name" value="vgr_GE"/>
    <property type="match status" value="1"/>
</dbReference>
<dbReference type="Proteomes" id="UP000539372">
    <property type="component" value="Unassembled WGS sequence"/>
</dbReference>
<dbReference type="InterPro" id="IPR054030">
    <property type="entry name" value="Gp5_Vgr_C"/>
</dbReference>
<proteinExistence type="inferred from homology"/>
<evidence type="ECO:0000313" key="5">
    <source>
        <dbReference type="Proteomes" id="UP000539372"/>
    </source>
</evidence>
<name>A0A7Y0HFX7_9PROT</name>
<dbReference type="InterPro" id="IPR006531">
    <property type="entry name" value="Gp5/Vgr_OB"/>
</dbReference>
<dbReference type="Pfam" id="PF04717">
    <property type="entry name" value="Phage_base_V"/>
    <property type="match status" value="1"/>
</dbReference>
<dbReference type="Pfam" id="PF05954">
    <property type="entry name" value="Phage_GPD"/>
    <property type="match status" value="1"/>
</dbReference>
<dbReference type="Gene3D" id="4.10.220.110">
    <property type="match status" value="1"/>
</dbReference>
<accession>A0A7Y0HFX7</accession>
<sequence>MAETAGFSQENAYLAVTTPLGDDALILRAVRGREALSDLFVFELDMVSEDGELDFTAIVGQTVTVAIHHADGSTTRYIDGLVTEFSQGGYDARFWTYRAVIRPKLWLGTRKMDCRIFQDMSVTDIAEQLLGEIGVTDYALETSSAYETRDYCVQYNETVYDFLSRLMEDEGIFFFHRHEDGKHTLVLADDADVHEGCPGLDFATYRPTSHQGREDEDALFSLSYSERVVTDHYAADDYNFQTPSTELATTADGDGTGSDMEVYEYPGGYAAKTLGDTRANLRVQEFEARSKSLSGSGSHKSFTAGYSFSLIWHGRESLNADYVLGEVTINASENGFENDFTAFPKDLAYRPSRRTFRPRIHGSQTAVVTGKAGEEIWTDEFGRVKVQFHWDREGKKDENTSCWVRVAQGWAGKSWGSWFLPRIGMEVVVSFLEGDPDRPLITGCVYNGEQVQPYTLPDDQTKATIKSNSSKGGGGSNEFRFEDKAGDEEVYLHAQKDWNSVVENQRTTTINESDDILTVEKGNRTSKINTGNEDHYVKGTRTLKIDGSQTHTTGDGFTHTVTGDYTLKVSGDLTIDVDGNISIKAGQNITVEAGQNHDTTAGQSMSSDAGMNIANTAGQNISNSAGMNIDNEAEMNLTNKGGMNVTDDAGMKLSLKSGMTTESKAGMSLKEEGGMSVEIKGGMSLKEEGGLSLSSKGGLSGTFEGGLNGTLKGGVMAMLSAAIAKLG</sequence>
<keyword evidence="5" id="KW-1185">Reference proteome</keyword>
<feature type="domain" description="Gp5/Type VI secretion system Vgr C-terminal trimerisation" evidence="3">
    <location>
        <begin position="464"/>
        <end position="571"/>
    </location>
</feature>
<dbReference type="Pfam" id="PF22178">
    <property type="entry name" value="Gp5_trimer_C"/>
    <property type="match status" value="1"/>
</dbReference>
<evidence type="ECO:0000259" key="2">
    <source>
        <dbReference type="Pfam" id="PF04717"/>
    </source>
</evidence>
<organism evidence="4 5">
    <name type="scientific">Pacificispira spongiicola</name>
    <dbReference type="NCBI Taxonomy" id="2729598"/>
    <lineage>
        <taxon>Bacteria</taxon>
        <taxon>Pseudomonadati</taxon>
        <taxon>Pseudomonadota</taxon>
        <taxon>Alphaproteobacteria</taxon>
        <taxon>Rhodospirillales</taxon>
        <taxon>Rhodospirillaceae</taxon>
        <taxon>Pacificispira</taxon>
    </lineage>
</organism>
<dbReference type="Gene3D" id="2.30.110.50">
    <property type="match status" value="1"/>
</dbReference>
<dbReference type="SUPFAM" id="SSF69279">
    <property type="entry name" value="Phage tail proteins"/>
    <property type="match status" value="2"/>
</dbReference>
<dbReference type="InterPro" id="IPR037026">
    <property type="entry name" value="Vgr_OB-fold_dom_sf"/>
</dbReference>
<reference evidence="4 5" key="1">
    <citation type="submission" date="2020-04" db="EMBL/GenBank/DDBJ databases">
        <title>Rhodospirillaceae bacterium KN72 isolated from deep sea.</title>
        <authorList>
            <person name="Zhang D.-C."/>
        </authorList>
    </citation>
    <scope>NUCLEOTIDE SEQUENCE [LARGE SCALE GENOMIC DNA]</scope>
    <source>
        <strain evidence="4 5">KN72</strain>
    </source>
</reference>
<evidence type="ECO:0000256" key="1">
    <source>
        <dbReference type="ARBA" id="ARBA00005558"/>
    </source>
</evidence>
<comment type="caution">
    <text evidence="4">The sequence shown here is derived from an EMBL/GenBank/DDBJ whole genome shotgun (WGS) entry which is preliminary data.</text>
</comment>
<gene>
    <name evidence="4" type="primary">tssI</name>
    <name evidence="4" type="ORF">HH303_07645</name>
</gene>
<comment type="similarity">
    <text evidence="1">Belongs to the VgrG protein family.</text>
</comment>
<protein>
    <submittedName>
        <fullName evidence="4">Type VI secretion system tip protein VgrG</fullName>
    </submittedName>
</protein>
<dbReference type="EMBL" id="JABBNT010000002">
    <property type="protein sequence ID" value="NMM44347.1"/>
    <property type="molecule type" value="Genomic_DNA"/>
</dbReference>
<evidence type="ECO:0000313" key="4">
    <source>
        <dbReference type="EMBL" id="NMM44347.1"/>
    </source>
</evidence>
<evidence type="ECO:0000259" key="3">
    <source>
        <dbReference type="Pfam" id="PF22178"/>
    </source>
</evidence>